<dbReference type="AlphaFoldDB" id="A0A7R9VAT9"/>
<gene>
    <name evidence="1" type="ORF">CEUR00632_LOCUS8720</name>
</gene>
<name>A0A7R9VAT9_9CHLO</name>
<accession>A0A7R9VAT9</accession>
<proteinExistence type="predicted"/>
<evidence type="ECO:0008006" key="2">
    <source>
        <dbReference type="Google" id="ProtNLM"/>
    </source>
</evidence>
<dbReference type="PANTHER" id="PTHR21530">
    <property type="entry name" value="PHEROMONE SHUTDOWN PROTEIN"/>
    <property type="match status" value="1"/>
</dbReference>
<reference evidence="1" key="1">
    <citation type="submission" date="2021-01" db="EMBL/GenBank/DDBJ databases">
        <authorList>
            <person name="Corre E."/>
            <person name="Pelletier E."/>
            <person name="Niang G."/>
            <person name="Scheremetjew M."/>
            <person name="Finn R."/>
            <person name="Kale V."/>
            <person name="Holt S."/>
            <person name="Cochrane G."/>
            <person name="Meng A."/>
            <person name="Brown T."/>
            <person name="Cohen L."/>
        </authorList>
    </citation>
    <scope>NUCLEOTIDE SEQUENCE</scope>
    <source>
        <strain evidence="1">CCMP219</strain>
    </source>
</reference>
<protein>
    <recommendedName>
        <fullName evidence="2">TraB domain-containing protein</fullName>
    </recommendedName>
</protein>
<sequence length="694" mass="71110">MLGRCARTPGVCGRRAAACSLARSGGAALRAAAVDAPQATSALSSVQIPEALRNNVVVLEAPNSSGEPATVYLVGVSHVSKVQADAVRQLVRVVRPDVVAVELCKDRTGLLVDDRLETQASNLWHVNRIIVEGLASYDESYPSAEELRKLIKTRPGVPVSMQDIEADVVTLLSTGLFKSVTPGAKSGTPNEAPEFGVLFGQDGTASLETVPPLAALRFSVAMRELPPVKAMSVRVDSSLEADAPDAAALDAVCADVVLECKDAGTRPLTALLRARARFGEVAGRPVAVAFRGVETGEVEATLKAAKPGDRPYLSGLEGGAINGEGFGIEPFRPKRPLTKLSEKMFLATSTLEALRAKARADAAAAPGGADAGGAGSDANAAAASAAKSASARQAPRTEFREWSAAEMASAKRADPAPSPTADLLRDVLVLSYAKAQADAGRAAGVERGAAWQAALQAASEVGTQQVLLVDRPTTVTERRLADAMLAECGPRLVGAATLVLGSIVAAVAANAPVGAEAGGVLAAAAAAATLVWPVAAPLAKVRQLARMSAEAIEDAVAQKAPLSGGASGRLFGEDALLEWPGAEGPLLAERDVFMAHAGAGAARGEPVVPAYVLDRVDGRLMWRLMQADGAREQASPRGFGDGAYVPLKDVRSVVQIVGTAHVPGIVAGWKAALADPTAVDDLLRSESGSGGGSP</sequence>
<dbReference type="PANTHER" id="PTHR21530:SF7">
    <property type="entry name" value="TRAB DOMAIN-CONTAINING PROTEIN"/>
    <property type="match status" value="1"/>
</dbReference>
<dbReference type="InterPro" id="IPR046345">
    <property type="entry name" value="TraB_PrgY-like"/>
</dbReference>
<organism evidence="1">
    <name type="scientific">Chlamydomonas euryale</name>
    <dbReference type="NCBI Taxonomy" id="1486919"/>
    <lineage>
        <taxon>Eukaryota</taxon>
        <taxon>Viridiplantae</taxon>
        <taxon>Chlorophyta</taxon>
        <taxon>core chlorophytes</taxon>
        <taxon>Chlorophyceae</taxon>
        <taxon>CS clade</taxon>
        <taxon>Chlamydomonadales</taxon>
        <taxon>Chlamydomonadaceae</taxon>
        <taxon>Chlamydomonas</taxon>
    </lineage>
</organism>
<dbReference type="EMBL" id="HBEC01018602">
    <property type="protein sequence ID" value="CAD8288681.1"/>
    <property type="molecule type" value="Transcribed_RNA"/>
</dbReference>
<dbReference type="Gene3D" id="3.10.20.310">
    <property type="entry name" value="membrane protein fhac"/>
    <property type="match status" value="1"/>
</dbReference>
<evidence type="ECO:0000313" key="1">
    <source>
        <dbReference type="EMBL" id="CAD8288681.1"/>
    </source>
</evidence>